<dbReference type="Gene3D" id="1.10.260.40">
    <property type="entry name" value="lambda repressor-like DNA-binding domains"/>
    <property type="match status" value="1"/>
</dbReference>
<dbReference type="Pfam" id="PF01381">
    <property type="entry name" value="HTH_3"/>
    <property type="match status" value="1"/>
</dbReference>
<dbReference type="RefSeq" id="WP_246952846.1">
    <property type="nucleotide sequence ID" value="NZ_JALKII010000007.1"/>
</dbReference>
<sequence length="118" mass="13150">MNAPTKPAKNRPQIIYGEHQEPLYAVVPFDEYQALLEADGRVTLPHDVVVLMVEKELSPMAAWRKYRGFSQAQLAEKLGVTQGAVAQAERLGNKPHIETLRAWAEVLDCEVAQLTEPA</sequence>
<dbReference type="InterPro" id="IPR010982">
    <property type="entry name" value="Lambda_DNA-bd_dom_sf"/>
</dbReference>
<organism evidence="2 3">
    <name type="scientific">Alcanivorax quisquiliarum</name>
    <dbReference type="NCBI Taxonomy" id="2933565"/>
    <lineage>
        <taxon>Bacteria</taxon>
        <taxon>Pseudomonadati</taxon>
        <taxon>Pseudomonadota</taxon>
        <taxon>Gammaproteobacteria</taxon>
        <taxon>Oceanospirillales</taxon>
        <taxon>Alcanivoracaceae</taxon>
        <taxon>Alcanivorax</taxon>
    </lineage>
</organism>
<dbReference type="Proteomes" id="UP001165524">
    <property type="component" value="Unassembled WGS sequence"/>
</dbReference>
<proteinExistence type="predicted"/>
<evidence type="ECO:0000313" key="2">
    <source>
        <dbReference type="EMBL" id="MCK0538327.1"/>
    </source>
</evidence>
<dbReference type="EMBL" id="JALKII010000007">
    <property type="protein sequence ID" value="MCK0538327.1"/>
    <property type="molecule type" value="Genomic_DNA"/>
</dbReference>
<comment type="caution">
    <text evidence="2">The sequence shown here is derived from an EMBL/GenBank/DDBJ whole genome shotgun (WGS) entry which is preliminary data.</text>
</comment>
<dbReference type="CDD" id="cd00093">
    <property type="entry name" value="HTH_XRE"/>
    <property type="match status" value="1"/>
</dbReference>
<reference evidence="2" key="1">
    <citation type="submission" date="2022-04" db="EMBL/GenBank/DDBJ databases">
        <title>Alcanivorax sp. CY1518 draft genome sequence.</title>
        <authorList>
            <person name="Zhao G."/>
            <person name="An M."/>
        </authorList>
    </citation>
    <scope>NUCLEOTIDE SEQUENCE</scope>
    <source>
        <strain evidence="2">CY1518</strain>
    </source>
</reference>
<keyword evidence="3" id="KW-1185">Reference proteome</keyword>
<dbReference type="PROSITE" id="PS50943">
    <property type="entry name" value="HTH_CROC1"/>
    <property type="match status" value="1"/>
</dbReference>
<accession>A0ABT0E913</accession>
<evidence type="ECO:0000313" key="3">
    <source>
        <dbReference type="Proteomes" id="UP001165524"/>
    </source>
</evidence>
<dbReference type="SUPFAM" id="SSF47413">
    <property type="entry name" value="lambda repressor-like DNA-binding domains"/>
    <property type="match status" value="1"/>
</dbReference>
<dbReference type="InterPro" id="IPR001387">
    <property type="entry name" value="Cro/C1-type_HTH"/>
</dbReference>
<name>A0ABT0E913_9GAMM</name>
<dbReference type="SMART" id="SM00530">
    <property type="entry name" value="HTH_XRE"/>
    <property type="match status" value="1"/>
</dbReference>
<gene>
    <name evidence="2" type="ORF">MU846_11455</name>
</gene>
<feature type="domain" description="HTH cro/C1-type" evidence="1">
    <location>
        <begin position="60"/>
        <end position="114"/>
    </location>
</feature>
<evidence type="ECO:0000259" key="1">
    <source>
        <dbReference type="PROSITE" id="PS50943"/>
    </source>
</evidence>
<protein>
    <submittedName>
        <fullName evidence="2">Helix-turn-helix domain-containing protein</fullName>
    </submittedName>
</protein>